<name>A0ABW5KGX2_9SPHI</name>
<dbReference type="GO" id="GO:0016746">
    <property type="term" value="F:acyltransferase activity"/>
    <property type="evidence" value="ECO:0007669"/>
    <property type="project" value="UniProtKB-KW"/>
</dbReference>
<dbReference type="PANTHER" id="PTHR43415">
    <property type="entry name" value="SPERMIDINE N(1)-ACETYLTRANSFERASE"/>
    <property type="match status" value="1"/>
</dbReference>
<dbReference type="SUPFAM" id="SSF55729">
    <property type="entry name" value="Acyl-CoA N-acyltransferases (Nat)"/>
    <property type="match status" value="1"/>
</dbReference>
<sequence length="177" mass="20541">MISKRLTCIPFSSAHYEVFISWITDPYFLMQFAGPRLTYPVDRAQLDRFYDDPNRFPFHVLDRTSGQGIGHGEVLCKEESILIGQVMLAEEKNRGHGLGKELIRLLVDESFTRWDKPVVELHVYDWNLAAIRCYEQIGFKRNTGAQNIVDIGDQQWTAIHMQLARADYQPDRRPVTL</sequence>
<organism evidence="2 3">
    <name type="scientific">Sphingobacterium suaedae</name>
    <dbReference type="NCBI Taxonomy" id="1686402"/>
    <lineage>
        <taxon>Bacteria</taxon>
        <taxon>Pseudomonadati</taxon>
        <taxon>Bacteroidota</taxon>
        <taxon>Sphingobacteriia</taxon>
        <taxon>Sphingobacteriales</taxon>
        <taxon>Sphingobacteriaceae</taxon>
        <taxon>Sphingobacterium</taxon>
    </lineage>
</organism>
<dbReference type="PROSITE" id="PS51186">
    <property type="entry name" value="GNAT"/>
    <property type="match status" value="1"/>
</dbReference>
<dbReference type="PANTHER" id="PTHR43415:SF5">
    <property type="entry name" value="ACETYLTRANSFERASE"/>
    <property type="match status" value="1"/>
</dbReference>
<accession>A0ABW5KGX2</accession>
<comment type="caution">
    <text evidence="2">The sequence shown here is derived from an EMBL/GenBank/DDBJ whole genome shotgun (WGS) entry which is preliminary data.</text>
</comment>
<reference evidence="3" key="1">
    <citation type="journal article" date="2019" name="Int. J. Syst. Evol. Microbiol.">
        <title>The Global Catalogue of Microorganisms (GCM) 10K type strain sequencing project: providing services to taxonomists for standard genome sequencing and annotation.</title>
        <authorList>
            <consortium name="The Broad Institute Genomics Platform"/>
            <consortium name="The Broad Institute Genome Sequencing Center for Infectious Disease"/>
            <person name="Wu L."/>
            <person name="Ma J."/>
        </authorList>
    </citation>
    <scope>NUCLEOTIDE SEQUENCE [LARGE SCALE GENOMIC DNA]</scope>
    <source>
        <strain evidence="3">KCTC 42662</strain>
    </source>
</reference>
<keyword evidence="2" id="KW-0012">Acyltransferase</keyword>
<keyword evidence="2" id="KW-0808">Transferase</keyword>
<dbReference type="Pfam" id="PF13302">
    <property type="entry name" value="Acetyltransf_3"/>
    <property type="match status" value="1"/>
</dbReference>
<keyword evidence="3" id="KW-1185">Reference proteome</keyword>
<dbReference type="Gene3D" id="3.40.630.30">
    <property type="match status" value="1"/>
</dbReference>
<proteinExistence type="predicted"/>
<feature type="domain" description="N-acetyltransferase" evidence="1">
    <location>
        <begin position="14"/>
        <end position="166"/>
    </location>
</feature>
<evidence type="ECO:0000313" key="3">
    <source>
        <dbReference type="Proteomes" id="UP001597545"/>
    </source>
</evidence>
<dbReference type="EC" id="2.3.-.-" evidence="2"/>
<evidence type="ECO:0000259" key="1">
    <source>
        <dbReference type="PROSITE" id="PS51186"/>
    </source>
</evidence>
<protein>
    <submittedName>
        <fullName evidence="2">GNAT family N-acetyltransferase</fullName>
        <ecNumber evidence="2">2.3.-.-</ecNumber>
    </submittedName>
</protein>
<evidence type="ECO:0000313" key="2">
    <source>
        <dbReference type="EMBL" id="MFD2547530.1"/>
    </source>
</evidence>
<gene>
    <name evidence="2" type="ORF">ACFSR5_07730</name>
</gene>
<dbReference type="InterPro" id="IPR000182">
    <property type="entry name" value="GNAT_dom"/>
</dbReference>
<dbReference type="RefSeq" id="WP_380902371.1">
    <property type="nucleotide sequence ID" value="NZ_JBHUEG010000007.1"/>
</dbReference>
<dbReference type="Proteomes" id="UP001597545">
    <property type="component" value="Unassembled WGS sequence"/>
</dbReference>
<dbReference type="EMBL" id="JBHULR010000003">
    <property type="protein sequence ID" value="MFD2547530.1"/>
    <property type="molecule type" value="Genomic_DNA"/>
</dbReference>
<dbReference type="InterPro" id="IPR016181">
    <property type="entry name" value="Acyl_CoA_acyltransferase"/>
</dbReference>